<dbReference type="RefSeq" id="WP_212817247.1">
    <property type="nucleotide sequence ID" value="NZ_AP023359.1"/>
</dbReference>
<name>A0A810N740_9ACTN</name>
<evidence type="ECO:0000313" key="1">
    <source>
        <dbReference type="EMBL" id="BCJ67989.1"/>
    </source>
</evidence>
<dbReference type="Gene3D" id="3.30.70.100">
    <property type="match status" value="1"/>
</dbReference>
<sequence>MSEPNSAKPGVFLVRAEVRDDLRDDFDHWYETDHLPLVIKTLGATSGRRYWSVTNPGVHFAEYEFDDLDSLVEVVGSPRLQPLLDEFDSRWPDGVVRTREILEAAGAGR</sequence>
<evidence type="ECO:0008006" key="3">
    <source>
        <dbReference type="Google" id="ProtNLM"/>
    </source>
</evidence>
<organism evidence="1 2">
    <name type="scientific">Polymorphospora rubra</name>
    <dbReference type="NCBI Taxonomy" id="338584"/>
    <lineage>
        <taxon>Bacteria</taxon>
        <taxon>Bacillati</taxon>
        <taxon>Actinomycetota</taxon>
        <taxon>Actinomycetes</taxon>
        <taxon>Micromonosporales</taxon>
        <taxon>Micromonosporaceae</taxon>
        <taxon>Polymorphospora</taxon>
    </lineage>
</organism>
<dbReference type="SUPFAM" id="SSF54909">
    <property type="entry name" value="Dimeric alpha+beta barrel"/>
    <property type="match status" value="1"/>
</dbReference>
<reference evidence="1" key="1">
    <citation type="submission" date="2020-08" db="EMBL/GenBank/DDBJ databases">
        <title>Whole genome shotgun sequence of Polymorphospora rubra NBRC 101157.</title>
        <authorList>
            <person name="Komaki H."/>
            <person name="Tamura T."/>
        </authorList>
    </citation>
    <scope>NUCLEOTIDE SEQUENCE</scope>
    <source>
        <strain evidence="1">NBRC 101157</strain>
    </source>
</reference>
<evidence type="ECO:0000313" key="2">
    <source>
        <dbReference type="Proteomes" id="UP000680866"/>
    </source>
</evidence>
<dbReference type="EMBL" id="AP023359">
    <property type="protein sequence ID" value="BCJ67989.1"/>
    <property type="molecule type" value="Genomic_DNA"/>
</dbReference>
<keyword evidence="2" id="KW-1185">Reference proteome</keyword>
<gene>
    <name evidence="1" type="ORF">Prubr_50100</name>
</gene>
<dbReference type="InterPro" id="IPR011008">
    <property type="entry name" value="Dimeric_a/b-barrel"/>
</dbReference>
<dbReference type="KEGG" id="pry:Prubr_50100"/>
<dbReference type="Proteomes" id="UP000680866">
    <property type="component" value="Chromosome"/>
</dbReference>
<proteinExistence type="predicted"/>
<dbReference type="AlphaFoldDB" id="A0A810N740"/>
<protein>
    <recommendedName>
        <fullName evidence="3">EthD domain-containing protein</fullName>
    </recommendedName>
</protein>
<accession>A0A810N740</accession>